<dbReference type="InterPro" id="IPR013229">
    <property type="entry name" value="PEGA"/>
</dbReference>
<protein>
    <submittedName>
        <fullName evidence="3">PEGA domain-containing protein</fullName>
    </submittedName>
</protein>
<dbReference type="AlphaFoldDB" id="A0A4V5PNJ8"/>
<comment type="caution">
    <text evidence="3">The sequence shown here is derived from an EMBL/GenBank/DDBJ whole genome shotgun (WGS) entry which is preliminary data.</text>
</comment>
<dbReference type="InterPro" id="IPR011990">
    <property type="entry name" value="TPR-like_helical_dom_sf"/>
</dbReference>
<evidence type="ECO:0000256" key="1">
    <source>
        <dbReference type="SAM" id="Phobius"/>
    </source>
</evidence>
<keyword evidence="1" id="KW-1133">Transmembrane helix</keyword>
<proteinExistence type="predicted"/>
<dbReference type="Proteomes" id="UP000309215">
    <property type="component" value="Unassembled WGS sequence"/>
</dbReference>
<organism evidence="3 4">
    <name type="scientific">Polyangium fumosum</name>
    <dbReference type="NCBI Taxonomy" id="889272"/>
    <lineage>
        <taxon>Bacteria</taxon>
        <taxon>Pseudomonadati</taxon>
        <taxon>Myxococcota</taxon>
        <taxon>Polyangia</taxon>
        <taxon>Polyangiales</taxon>
        <taxon>Polyangiaceae</taxon>
        <taxon>Polyangium</taxon>
    </lineage>
</organism>
<accession>A0A4V5PNJ8</accession>
<dbReference type="OrthoDB" id="5509790at2"/>
<dbReference type="Gene3D" id="1.25.40.10">
    <property type="entry name" value="Tetratricopeptide repeat domain"/>
    <property type="match status" value="1"/>
</dbReference>
<dbReference type="SUPFAM" id="SSF48452">
    <property type="entry name" value="TPR-like"/>
    <property type="match status" value="1"/>
</dbReference>
<evidence type="ECO:0000259" key="2">
    <source>
        <dbReference type="Pfam" id="PF08308"/>
    </source>
</evidence>
<keyword evidence="4" id="KW-1185">Reference proteome</keyword>
<feature type="transmembrane region" description="Helical" evidence="1">
    <location>
        <begin position="243"/>
        <end position="264"/>
    </location>
</feature>
<feature type="transmembrane region" description="Helical" evidence="1">
    <location>
        <begin position="305"/>
        <end position="328"/>
    </location>
</feature>
<gene>
    <name evidence="3" type="ORF">E8A74_03080</name>
</gene>
<sequence>MIRSVSFEPRDPAALSCTDVARSPRKTRSAGARRARVGSVLLACLGASFVAAPPRAAQAQSASVPDPAAAALFQAGRDLLDRGNWKEGCAKFEASMILYPAASTLLNIARCYEHEGKLALAWSAYQRAIVLNRETQGEERKRALEDVAQKGLAKIEPRLPRIKIAINGSAPPGLRVTHNGKDVPIALLGTVIPVDPGQQSISADAPGYEPFTQTVEVAEGKVLDVVIALRTDEEAAGGRRIPIWAWAAGGAGVALLAGAAAFRIDQAYIEGKQSGICDGDVQKNCPPLAFYDPAPDNTRKNRSNALFIGLGIGGVAALSAAVVGFVTAPKTGASRTAKLTTWPWVGPDGAGAGIGGRF</sequence>
<evidence type="ECO:0000313" key="4">
    <source>
        <dbReference type="Proteomes" id="UP000309215"/>
    </source>
</evidence>
<reference evidence="3 4" key="1">
    <citation type="submission" date="2019-04" db="EMBL/GenBank/DDBJ databases">
        <authorList>
            <person name="Li Y."/>
            <person name="Wang J."/>
        </authorList>
    </citation>
    <scope>NUCLEOTIDE SEQUENCE [LARGE SCALE GENOMIC DNA]</scope>
    <source>
        <strain evidence="3 4">DSM 14668</strain>
    </source>
</reference>
<name>A0A4V5PNJ8_9BACT</name>
<dbReference type="Pfam" id="PF08308">
    <property type="entry name" value="PEGA"/>
    <property type="match status" value="1"/>
</dbReference>
<feature type="domain" description="PEGA" evidence="2">
    <location>
        <begin position="169"/>
        <end position="230"/>
    </location>
</feature>
<keyword evidence="1" id="KW-0812">Transmembrane</keyword>
<keyword evidence="1" id="KW-0472">Membrane</keyword>
<evidence type="ECO:0000313" key="3">
    <source>
        <dbReference type="EMBL" id="TKD12748.1"/>
    </source>
</evidence>
<dbReference type="EMBL" id="SSMQ01000002">
    <property type="protein sequence ID" value="TKD12748.1"/>
    <property type="molecule type" value="Genomic_DNA"/>
</dbReference>